<dbReference type="InterPro" id="IPR010035">
    <property type="entry name" value="Thi_S"/>
</dbReference>
<dbReference type="Proteomes" id="UP000321408">
    <property type="component" value="Chromosome"/>
</dbReference>
<keyword evidence="2" id="KW-1185">Reference proteome</keyword>
<dbReference type="PANTHER" id="PTHR34472:SF1">
    <property type="entry name" value="SULFUR CARRIER PROTEIN THIS"/>
    <property type="match status" value="1"/>
</dbReference>
<organism evidence="1 2">
    <name type="scientific">Promethearchaeum syntrophicum</name>
    <dbReference type="NCBI Taxonomy" id="2594042"/>
    <lineage>
        <taxon>Archaea</taxon>
        <taxon>Promethearchaeati</taxon>
        <taxon>Promethearchaeota</taxon>
        <taxon>Promethearchaeia</taxon>
        <taxon>Promethearchaeales</taxon>
        <taxon>Promethearchaeaceae</taxon>
        <taxon>Promethearchaeum</taxon>
    </lineage>
</organism>
<dbReference type="KEGG" id="psyt:DSAG12_02470"/>
<dbReference type="NCBIfam" id="TIGR01683">
    <property type="entry name" value="thiS"/>
    <property type="match status" value="1"/>
</dbReference>
<dbReference type="InterPro" id="IPR003749">
    <property type="entry name" value="ThiS/MoaD-like"/>
</dbReference>
<accession>A0A5B9DCZ5</accession>
<dbReference type="GeneID" id="41330455"/>
<name>A0A5B9DCZ5_9ARCH</name>
<sequence>MIQLNNRPSEWFENLTVKKLLEIKNYTFPNITVKINDVFIPDSEYSSTYIKDGDNVLAIHMFGGG</sequence>
<dbReference type="InterPro" id="IPR016155">
    <property type="entry name" value="Mopterin_synth/thiamin_S_b"/>
</dbReference>
<dbReference type="Gene3D" id="3.10.20.30">
    <property type="match status" value="1"/>
</dbReference>
<proteinExistence type="predicted"/>
<reference evidence="1 2" key="2">
    <citation type="journal article" date="2024" name="Int. J. Syst. Evol. Microbiol.">
        <title>Promethearchaeum syntrophicum gen. nov., sp. nov., an anaerobic, obligately syntrophic archaeon, the first isolate of the lineage 'Asgard' archaea, and proposal of the new archaeal phylum Promethearchaeota phyl. nov. and kingdom Promethearchaeati regn. nov.</title>
        <authorList>
            <person name="Imachi H."/>
            <person name="Nobu M.K."/>
            <person name="Kato S."/>
            <person name="Takaki Y."/>
            <person name="Miyazaki M."/>
            <person name="Miyata M."/>
            <person name="Ogawara M."/>
            <person name="Saito Y."/>
            <person name="Sakai S."/>
            <person name="Tahara Y.O."/>
            <person name="Takano Y."/>
            <person name="Tasumi E."/>
            <person name="Uematsu K."/>
            <person name="Yoshimura T."/>
            <person name="Itoh T."/>
            <person name="Ohkuma M."/>
            <person name="Takai K."/>
        </authorList>
    </citation>
    <scope>NUCLEOTIDE SEQUENCE [LARGE SCALE GENOMIC DNA]</scope>
    <source>
        <strain evidence="1 2">MK-D1</strain>
    </source>
</reference>
<evidence type="ECO:0000313" key="2">
    <source>
        <dbReference type="Proteomes" id="UP000321408"/>
    </source>
</evidence>
<dbReference type="CDD" id="cd00565">
    <property type="entry name" value="Ubl_ThiS"/>
    <property type="match status" value="1"/>
</dbReference>
<dbReference type="InterPro" id="IPR012675">
    <property type="entry name" value="Beta-grasp_dom_sf"/>
</dbReference>
<reference evidence="1 2" key="1">
    <citation type="journal article" date="2020" name="Nature">
        <title>Isolation of an archaeon at the prokaryote-eukaryote interface.</title>
        <authorList>
            <person name="Imachi H."/>
            <person name="Nobu M.K."/>
            <person name="Nakahara N."/>
            <person name="Morono Y."/>
            <person name="Ogawara M."/>
            <person name="Takaki Y."/>
            <person name="Takano Y."/>
            <person name="Uematsu K."/>
            <person name="Ikuta T."/>
            <person name="Ito M."/>
            <person name="Matsui Y."/>
            <person name="Miyazaki M."/>
            <person name="Murata K."/>
            <person name="Saito Y."/>
            <person name="Sakai S."/>
            <person name="Song C."/>
            <person name="Tasumi E."/>
            <person name="Yamanaka Y."/>
            <person name="Yamaguchi T."/>
            <person name="Kamagata Y."/>
            <person name="Tamaki H."/>
            <person name="Takai K."/>
        </authorList>
    </citation>
    <scope>NUCLEOTIDE SEQUENCE [LARGE SCALE GENOMIC DNA]</scope>
    <source>
        <strain evidence="1 2">MK-D1</strain>
    </source>
</reference>
<dbReference type="SUPFAM" id="SSF54285">
    <property type="entry name" value="MoaD/ThiS"/>
    <property type="match status" value="1"/>
</dbReference>
<dbReference type="PANTHER" id="PTHR34472">
    <property type="entry name" value="SULFUR CARRIER PROTEIN THIS"/>
    <property type="match status" value="1"/>
</dbReference>
<dbReference type="RefSeq" id="WP_147663537.1">
    <property type="nucleotide sequence ID" value="NZ_CP042905.2"/>
</dbReference>
<dbReference type="AlphaFoldDB" id="A0A5B9DCZ5"/>
<evidence type="ECO:0000313" key="1">
    <source>
        <dbReference type="EMBL" id="QEE16640.1"/>
    </source>
</evidence>
<dbReference type="EMBL" id="CP042905">
    <property type="protein sequence ID" value="QEE16640.1"/>
    <property type="molecule type" value="Genomic_DNA"/>
</dbReference>
<gene>
    <name evidence="1" type="primary">thiS</name>
    <name evidence="1" type="ORF">DSAG12_02470</name>
</gene>
<dbReference type="Pfam" id="PF02597">
    <property type="entry name" value="ThiS"/>
    <property type="match status" value="1"/>
</dbReference>
<protein>
    <submittedName>
        <fullName evidence="1">Sulfur carrier protein ThiS</fullName>
    </submittedName>
</protein>